<keyword evidence="3" id="KW-1185">Reference proteome</keyword>
<protein>
    <submittedName>
        <fullName evidence="2">Uncharacterized protein</fullName>
    </submittedName>
</protein>
<dbReference type="AlphaFoldDB" id="A0A9P0NXY0"/>
<evidence type="ECO:0000313" key="2">
    <source>
        <dbReference type="EMBL" id="CAH1957334.1"/>
    </source>
</evidence>
<evidence type="ECO:0000256" key="1">
    <source>
        <dbReference type="SAM" id="SignalP"/>
    </source>
</evidence>
<accession>A0A9P0NXY0</accession>
<feature type="chain" id="PRO_5040245644" evidence="1">
    <location>
        <begin position="17"/>
        <end position="44"/>
    </location>
</feature>
<reference evidence="2" key="1">
    <citation type="submission" date="2022-03" db="EMBL/GenBank/DDBJ databases">
        <authorList>
            <person name="Sayadi A."/>
        </authorList>
    </citation>
    <scope>NUCLEOTIDE SEQUENCE</scope>
</reference>
<keyword evidence="1" id="KW-0732">Signal</keyword>
<name>A0A9P0NXY0_ACAOB</name>
<organism evidence="2 3">
    <name type="scientific">Acanthoscelides obtectus</name>
    <name type="common">Bean weevil</name>
    <name type="synonym">Bruchus obtectus</name>
    <dbReference type="NCBI Taxonomy" id="200917"/>
    <lineage>
        <taxon>Eukaryota</taxon>
        <taxon>Metazoa</taxon>
        <taxon>Ecdysozoa</taxon>
        <taxon>Arthropoda</taxon>
        <taxon>Hexapoda</taxon>
        <taxon>Insecta</taxon>
        <taxon>Pterygota</taxon>
        <taxon>Neoptera</taxon>
        <taxon>Endopterygota</taxon>
        <taxon>Coleoptera</taxon>
        <taxon>Polyphaga</taxon>
        <taxon>Cucujiformia</taxon>
        <taxon>Chrysomeloidea</taxon>
        <taxon>Chrysomelidae</taxon>
        <taxon>Bruchinae</taxon>
        <taxon>Bruchini</taxon>
        <taxon>Acanthoscelides</taxon>
    </lineage>
</organism>
<evidence type="ECO:0000313" key="3">
    <source>
        <dbReference type="Proteomes" id="UP001152888"/>
    </source>
</evidence>
<dbReference type="Proteomes" id="UP001152888">
    <property type="component" value="Unassembled WGS sequence"/>
</dbReference>
<feature type="signal peptide" evidence="1">
    <location>
        <begin position="1"/>
        <end position="16"/>
    </location>
</feature>
<comment type="caution">
    <text evidence="2">The sequence shown here is derived from an EMBL/GenBank/DDBJ whole genome shotgun (WGS) entry which is preliminary data.</text>
</comment>
<gene>
    <name evidence="2" type="ORF">ACAOBT_LOCUS2030</name>
</gene>
<sequence>MNFAILFVLLSYESIAVMLFPINGRPEDPRIYTASYYLFTLITY</sequence>
<proteinExistence type="predicted"/>
<dbReference type="EMBL" id="CAKOFQ010006670">
    <property type="protein sequence ID" value="CAH1957334.1"/>
    <property type="molecule type" value="Genomic_DNA"/>
</dbReference>